<dbReference type="Proteomes" id="UP000001542">
    <property type="component" value="Unassembled WGS sequence"/>
</dbReference>
<dbReference type="KEGG" id="tva:4763621"/>
<reference evidence="2" key="2">
    <citation type="journal article" date="2007" name="Science">
        <title>Draft genome sequence of the sexually transmitted pathogen Trichomonas vaginalis.</title>
        <authorList>
            <person name="Carlton J.M."/>
            <person name="Hirt R.P."/>
            <person name="Silva J.C."/>
            <person name="Delcher A.L."/>
            <person name="Schatz M."/>
            <person name="Zhao Q."/>
            <person name="Wortman J.R."/>
            <person name="Bidwell S.L."/>
            <person name="Alsmark U.C.M."/>
            <person name="Besteiro S."/>
            <person name="Sicheritz-Ponten T."/>
            <person name="Noel C.J."/>
            <person name="Dacks J.B."/>
            <person name="Foster P.G."/>
            <person name="Simillion C."/>
            <person name="Van de Peer Y."/>
            <person name="Miranda-Saavedra D."/>
            <person name="Barton G.J."/>
            <person name="Westrop G.D."/>
            <person name="Mueller S."/>
            <person name="Dessi D."/>
            <person name="Fiori P.L."/>
            <person name="Ren Q."/>
            <person name="Paulsen I."/>
            <person name="Zhang H."/>
            <person name="Bastida-Corcuera F.D."/>
            <person name="Simoes-Barbosa A."/>
            <person name="Brown M.T."/>
            <person name="Hayes R.D."/>
            <person name="Mukherjee M."/>
            <person name="Okumura C.Y."/>
            <person name="Schneider R."/>
            <person name="Smith A.J."/>
            <person name="Vanacova S."/>
            <person name="Villalvazo M."/>
            <person name="Haas B.J."/>
            <person name="Pertea M."/>
            <person name="Feldblyum T.V."/>
            <person name="Utterback T.R."/>
            <person name="Shu C.L."/>
            <person name="Osoegawa K."/>
            <person name="de Jong P.J."/>
            <person name="Hrdy I."/>
            <person name="Horvathova L."/>
            <person name="Zubacova Z."/>
            <person name="Dolezal P."/>
            <person name="Malik S.B."/>
            <person name="Logsdon J.M. Jr."/>
            <person name="Henze K."/>
            <person name="Gupta A."/>
            <person name="Wang C.C."/>
            <person name="Dunne R.L."/>
            <person name="Upcroft J.A."/>
            <person name="Upcroft P."/>
            <person name="White O."/>
            <person name="Salzberg S.L."/>
            <person name="Tang P."/>
            <person name="Chiu C.-H."/>
            <person name="Lee Y.-S."/>
            <person name="Embley T.M."/>
            <person name="Coombs G.H."/>
            <person name="Mottram J.C."/>
            <person name="Tachezy J."/>
            <person name="Fraser-Liggett C.M."/>
            <person name="Johnson P.J."/>
        </authorList>
    </citation>
    <scope>NUCLEOTIDE SEQUENCE [LARGE SCALE GENOMIC DNA]</scope>
    <source>
        <strain evidence="2">G3</strain>
    </source>
</reference>
<sequence length="215" mass="24316">MILFTLFLAIDTYNNDKREALITKFTKDIKNLPKNITDLAKKVEELNTKKSEMIKRNNSINSNEQTRSLCGKSSIIRLKLENADYKRNSISTSDKIKVIFGRINITDMPNVPAYNGIYIPDSTATLTFAPPKKANAKQISFNSIPYSNCTANSYKLTFYEGNKQVHENQLKNDRPNHIYSYSIGKPINFDRLVVNVLSTIGNSTDLCFPEISACS</sequence>
<reference evidence="2" key="1">
    <citation type="submission" date="2006-10" db="EMBL/GenBank/DDBJ databases">
        <authorList>
            <person name="Amadeo P."/>
            <person name="Zhao Q."/>
            <person name="Wortman J."/>
            <person name="Fraser-Liggett C."/>
            <person name="Carlton J."/>
        </authorList>
    </citation>
    <scope>NUCLEOTIDE SEQUENCE</scope>
    <source>
        <strain evidence="2">G3</strain>
    </source>
</reference>
<evidence type="ECO:0000256" key="1">
    <source>
        <dbReference type="SAM" id="Coils"/>
    </source>
</evidence>
<feature type="coiled-coil region" evidence="1">
    <location>
        <begin position="36"/>
        <end position="63"/>
    </location>
</feature>
<dbReference type="InParanoid" id="A2ENQ1"/>
<gene>
    <name evidence="2" type="ORF">TVAG_100740</name>
</gene>
<dbReference type="VEuPathDB" id="TrichDB:TVAGG3_0407670"/>
<evidence type="ECO:0000313" key="3">
    <source>
        <dbReference type="Proteomes" id="UP000001542"/>
    </source>
</evidence>
<protein>
    <submittedName>
        <fullName evidence="2">Uncharacterized protein</fullName>
    </submittedName>
</protein>
<dbReference type="VEuPathDB" id="TrichDB:TVAG_100740"/>
<dbReference type="SMR" id="A2ENQ1"/>
<name>A2ENQ1_TRIV3</name>
<dbReference type="AlphaFoldDB" id="A2ENQ1"/>
<organism evidence="2 3">
    <name type="scientific">Trichomonas vaginalis (strain ATCC PRA-98 / G3)</name>
    <dbReference type="NCBI Taxonomy" id="412133"/>
    <lineage>
        <taxon>Eukaryota</taxon>
        <taxon>Metamonada</taxon>
        <taxon>Parabasalia</taxon>
        <taxon>Trichomonadida</taxon>
        <taxon>Trichomonadidae</taxon>
        <taxon>Trichomonas</taxon>
    </lineage>
</organism>
<proteinExistence type="predicted"/>
<accession>A2ENQ1</accession>
<evidence type="ECO:0000313" key="2">
    <source>
        <dbReference type="EMBL" id="EAY05751.1"/>
    </source>
</evidence>
<dbReference type="RefSeq" id="XP_001317974.1">
    <property type="nucleotide sequence ID" value="XM_001317939.1"/>
</dbReference>
<dbReference type="EMBL" id="DS113441">
    <property type="protein sequence ID" value="EAY05751.1"/>
    <property type="molecule type" value="Genomic_DNA"/>
</dbReference>
<keyword evidence="1" id="KW-0175">Coiled coil</keyword>
<keyword evidence="3" id="KW-1185">Reference proteome</keyword>